<feature type="domain" description="Gfo/Idh/MocA-like oxidoreductase N-terminal" evidence="3">
    <location>
        <begin position="8"/>
        <end position="119"/>
    </location>
</feature>
<dbReference type="GO" id="GO:0016491">
    <property type="term" value="F:oxidoreductase activity"/>
    <property type="evidence" value="ECO:0007669"/>
    <property type="project" value="UniProtKB-KW"/>
</dbReference>
<dbReference type="OrthoDB" id="9792935at2"/>
<evidence type="ECO:0000259" key="3">
    <source>
        <dbReference type="Pfam" id="PF01408"/>
    </source>
</evidence>
<dbReference type="InterPro" id="IPR055170">
    <property type="entry name" value="GFO_IDH_MocA-like_dom"/>
</dbReference>
<dbReference type="PANTHER" id="PTHR22604">
    <property type="entry name" value="OXIDOREDUCTASES"/>
    <property type="match status" value="1"/>
</dbReference>
<dbReference type="Proteomes" id="UP000247454">
    <property type="component" value="Unassembled WGS sequence"/>
</dbReference>
<comment type="similarity">
    <text evidence="1">Belongs to the Gfo/Idh/MocA family.</text>
</comment>
<evidence type="ECO:0000256" key="1">
    <source>
        <dbReference type="ARBA" id="ARBA00010928"/>
    </source>
</evidence>
<sequence length="361" mass="39251">MPAVKTIGWGIVGTGEIARRFASDLALAPGASLQAVLSRNTEKAEAFRDETGAKKGYHDLDAFLADQRVQAVYIATPNSLHLAQTLRVLRQRKAVLTEKPLAPSYPEAEVIEREALRQKTFAMEAMWTRFLPAVRAAKILLEAGTIGEIRKISADLSYYRAYDPESRFFSRALGGGAALDLGVYPVSLAMFFLGEPDKVSGRWFKAKTGVDMRTEINLHYSAAEAELSCGFDRDGANHFLIEGTSGALRLDAPFLKTQRLTLYSPAAKESPLIGPSPEGDGPLAKLLSRLPSPLTRLLGRQVEHYPFEGNGLQFQAMAVMDALRSHETQSSIMPLGQSVAVLRAIGIVLARAPTQEAEPAA</sequence>
<dbReference type="InterPro" id="IPR000683">
    <property type="entry name" value="Gfo/Idh/MocA-like_OxRdtase_N"/>
</dbReference>
<dbReference type="InterPro" id="IPR050984">
    <property type="entry name" value="Gfo/Idh/MocA_domain"/>
</dbReference>
<keyword evidence="2" id="KW-0560">Oxidoreductase</keyword>
<dbReference type="GO" id="GO:0000166">
    <property type="term" value="F:nucleotide binding"/>
    <property type="evidence" value="ECO:0007669"/>
    <property type="project" value="InterPro"/>
</dbReference>
<dbReference type="SUPFAM" id="SSF51735">
    <property type="entry name" value="NAD(P)-binding Rossmann-fold domains"/>
    <property type="match status" value="1"/>
</dbReference>
<dbReference type="Pfam" id="PF22725">
    <property type="entry name" value="GFO_IDH_MocA_C3"/>
    <property type="match status" value="1"/>
</dbReference>
<name>A0A318SXQ8_9HYPH</name>
<evidence type="ECO:0000256" key="2">
    <source>
        <dbReference type="ARBA" id="ARBA00023002"/>
    </source>
</evidence>
<evidence type="ECO:0000259" key="4">
    <source>
        <dbReference type="Pfam" id="PF22725"/>
    </source>
</evidence>
<gene>
    <name evidence="5" type="ORF">C7477_12045</name>
</gene>
<dbReference type="EMBL" id="QJTF01000020">
    <property type="protein sequence ID" value="PYE86752.1"/>
    <property type="molecule type" value="Genomic_DNA"/>
</dbReference>
<accession>A0A318SXQ8</accession>
<comment type="caution">
    <text evidence="5">The sequence shown here is derived from an EMBL/GenBank/DDBJ whole genome shotgun (WGS) entry which is preliminary data.</text>
</comment>
<keyword evidence="6" id="KW-1185">Reference proteome</keyword>
<protein>
    <submittedName>
        <fullName evidence="5">Putative dehydrogenase</fullName>
    </submittedName>
</protein>
<reference evidence="5 6" key="1">
    <citation type="submission" date="2018-06" db="EMBL/GenBank/DDBJ databases">
        <title>Genomic Encyclopedia of Type Strains, Phase III (KMG-III): the genomes of soil and plant-associated and newly described type strains.</title>
        <authorList>
            <person name="Whitman W."/>
        </authorList>
    </citation>
    <scope>NUCLEOTIDE SEQUENCE [LARGE SCALE GENOMIC DNA]</scope>
    <source>
        <strain evidence="5 6">ORS 1419</strain>
    </source>
</reference>
<evidence type="ECO:0000313" key="6">
    <source>
        <dbReference type="Proteomes" id="UP000247454"/>
    </source>
</evidence>
<proteinExistence type="inferred from homology"/>
<evidence type="ECO:0000313" key="5">
    <source>
        <dbReference type="EMBL" id="PYE86752.1"/>
    </source>
</evidence>
<dbReference type="Gene3D" id="3.40.50.720">
    <property type="entry name" value="NAD(P)-binding Rossmann-like Domain"/>
    <property type="match status" value="1"/>
</dbReference>
<dbReference type="Gene3D" id="3.30.360.10">
    <property type="entry name" value="Dihydrodipicolinate Reductase, domain 2"/>
    <property type="match status" value="1"/>
</dbReference>
<dbReference type="PANTHER" id="PTHR22604:SF105">
    <property type="entry name" value="TRANS-1,2-DIHYDROBENZENE-1,2-DIOL DEHYDROGENASE"/>
    <property type="match status" value="1"/>
</dbReference>
<organism evidence="5 6">
    <name type="scientific">Phyllobacterium leguminum</name>
    <dbReference type="NCBI Taxonomy" id="314237"/>
    <lineage>
        <taxon>Bacteria</taxon>
        <taxon>Pseudomonadati</taxon>
        <taxon>Pseudomonadota</taxon>
        <taxon>Alphaproteobacteria</taxon>
        <taxon>Hyphomicrobiales</taxon>
        <taxon>Phyllobacteriaceae</taxon>
        <taxon>Phyllobacterium</taxon>
    </lineage>
</organism>
<dbReference type="SUPFAM" id="SSF55347">
    <property type="entry name" value="Glyceraldehyde-3-phosphate dehydrogenase-like, C-terminal domain"/>
    <property type="match status" value="1"/>
</dbReference>
<dbReference type="AlphaFoldDB" id="A0A318SXQ8"/>
<dbReference type="InterPro" id="IPR036291">
    <property type="entry name" value="NAD(P)-bd_dom_sf"/>
</dbReference>
<dbReference type="Pfam" id="PF01408">
    <property type="entry name" value="GFO_IDH_MocA"/>
    <property type="match status" value="1"/>
</dbReference>
<feature type="domain" description="GFO/IDH/MocA-like oxidoreductase" evidence="4">
    <location>
        <begin position="134"/>
        <end position="249"/>
    </location>
</feature>